<dbReference type="Proteomes" id="UP000799766">
    <property type="component" value="Unassembled WGS sequence"/>
</dbReference>
<evidence type="ECO:0000313" key="3">
    <source>
        <dbReference type="EMBL" id="KAF2453349.1"/>
    </source>
</evidence>
<organism evidence="3 4">
    <name type="scientific">Lineolata rhizophorae</name>
    <dbReference type="NCBI Taxonomy" id="578093"/>
    <lineage>
        <taxon>Eukaryota</taxon>
        <taxon>Fungi</taxon>
        <taxon>Dikarya</taxon>
        <taxon>Ascomycota</taxon>
        <taxon>Pezizomycotina</taxon>
        <taxon>Dothideomycetes</taxon>
        <taxon>Dothideomycetes incertae sedis</taxon>
        <taxon>Lineolatales</taxon>
        <taxon>Lineolataceae</taxon>
        <taxon>Lineolata</taxon>
    </lineage>
</organism>
<protein>
    <submittedName>
        <fullName evidence="3">Uncharacterized protein</fullName>
    </submittedName>
</protein>
<keyword evidence="2" id="KW-1133">Transmembrane helix</keyword>
<gene>
    <name evidence="3" type="ORF">BDY21DRAFT_374917</name>
</gene>
<feature type="compositionally biased region" description="Acidic residues" evidence="1">
    <location>
        <begin position="22"/>
        <end position="31"/>
    </location>
</feature>
<dbReference type="EMBL" id="MU001698">
    <property type="protein sequence ID" value="KAF2453349.1"/>
    <property type="molecule type" value="Genomic_DNA"/>
</dbReference>
<feature type="compositionally biased region" description="Basic and acidic residues" evidence="1">
    <location>
        <begin position="224"/>
        <end position="239"/>
    </location>
</feature>
<evidence type="ECO:0000256" key="2">
    <source>
        <dbReference type="SAM" id="Phobius"/>
    </source>
</evidence>
<accession>A0A6A6NNV5</accession>
<feature type="compositionally biased region" description="Basic and acidic residues" evidence="1">
    <location>
        <begin position="289"/>
        <end position="300"/>
    </location>
</feature>
<keyword evidence="4" id="KW-1185">Reference proteome</keyword>
<reference evidence="3" key="1">
    <citation type="journal article" date="2020" name="Stud. Mycol.">
        <title>101 Dothideomycetes genomes: a test case for predicting lifestyles and emergence of pathogens.</title>
        <authorList>
            <person name="Haridas S."/>
            <person name="Albert R."/>
            <person name="Binder M."/>
            <person name="Bloem J."/>
            <person name="Labutti K."/>
            <person name="Salamov A."/>
            <person name="Andreopoulos B."/>
            <person name="Baker S."/>
            <person name="Barry K."/>
            <person name="Bills G."/>
            <person name="Bluhm B."/>
            <person name="Cannon C."/>
            <person name="Castanera R."/>
            <person name="Culley D."/>
            <person name="Daum C."/>
            <person name="Ezra D."/>
            <person name="Gonzalez J."/>
            <person name="Henrissat B."/>
            <person name="Kuo A."/>
            <person name="Liang C."/>
            <person name="Lipzen A."/>
            <person name="Lutzoni F."/>
            <person name="Magnuson J."/>
            <person name="Mondo S."/>
            <person name="Nolan M."/>
            <person name="Ohm R."/>
            <person name="Pangilinan J."/>
            <person name="Park H.-J."/>
            <person name="Ramirez L."/>
            <person name="Alfaro M."/>
            <person name="Sun H."/>
            <person name="Tritt A."/>
            <person name="Yoshinaga Y."/>
            <person name="Zwiers L.-H."/>
            <person name="Turgeon B."/>
            <person name="Goodwin S."/>
            <person name="Spatafora J."/>
            <person name="Crous P."/>
            <person name="Grigoriev I."/>
        </authorList>
    </citation>
    <scope>NUCLEOTIDE SEQUENCE</scope>
    <source>
        <strain evidence="3">ATCC 16933</strain>
    </source>
</reference>
<name>A0A6A6NNV5_9PEZI</name>
<dbReference type="OrthoDB" id="5414285at2759"/>
<sequence length="300" mass="30493">MAILHTFYSTTRLHPRQGDAAPSDDQDDSSDDSDGISGLAIFFIVLLILLILGSAGYLVYVRLRARRLGLPPPPLNPFSRSSSSGANPGLFPAPAPGGVVGWFGDKLAALRNRRSARGAYESAGLAGSGGGAGAYAGGGARARGRQGHALDPDEAWDARVGGVGQDAYYEEQELGLRGPAGAGGAAGAEGYYGAGDGGAYGGGAAGGGAQAQGPYGASPYAEAGGRDSLDERYEEEVGRGRLGGQLRGQDPFGDAAERSDMSLRGVSPRPLDTSVQGGGGAGQKGDGSPTERRSMFRENM</sequence>
<feature type="compositionally biased region" description="Gly residues" evidence="1">
    <location>
        <begin position="276"/>
        <end position="285"/>
    </location>
</feature>
<feature type="transmembrane region" description="Helical" evidence="2">
    <location>
        <begin position="36"/>
        <end position="60"/>
    </location>
</feature>
<feature type="region of interest" description="Disordered" evidence="1">
    <location>
        <begin position="8"/>
        <end position="31"/>
    </location>
</feature>
<keyword evidence="2" id="KW-0472">Membrane</keyword>
<evidence type="ECO:0000313" key="4">
    <source>
        <dbReference type="Proteomes" id="UP000799766"/>
    </source>
</evidence>
<dbReference type="AlphaFoldDB" id="A0A6A6NNV5"/>
<feature type="region of interest" description="Disordered" evidence="1">
    <location>
        <begin position="206"/>
        <end position="300"/>
    </location>
</feature>
<evidence type="ECO:0000256" key="1">
    <source>
        <dbReference type="SAM" id="MobiDB-lite"/>
    </source>
</evidence>
<keyword evidence="2" id="KW-0812">Transmembrane</keyword>
<proteinExistence type="predicted"/>